<sequence>MYTSALLCNATRIAVAQNHPSGTLRPSTPDRTLTCFVNKGSLSKFIYRTLTDFHFRIIVVCLFSS</sequence>
<protein>
    <submittedName>
        <fullName evidence="1">JAB domain-containing protein</fullName>
    </submittedName>
</protein>
<name>A0ACD5C8Z8_9SPHI</name>
<evidence type="ECO:0000313" key="1">
    <source>
        <dbReference type="EMBL" id="WZN58378.1"/>
    </source>
</evidence>
<proteinExistence type="predicted"/>
<accession>A0ACD5C8Z8</accession>
<reference evidence="1" key="1">
    <citation type="submission" date="2024-04" db="EMBL/GenBank/DDBJ databases">
        <title>Complete genome sequence of Sphingobacterium thalpophiium BAA-1094.</title>
        <authorList>
            <person name="Adaikpoh B.I."/>
        </authorList>
    </citation>
    <scope>NUCLEOTIDE SEQUENCE</scope>
    <source>
        <strain evidence="1">BAA-1094</strain>
    </source>
</reference>
<evidence type="ECO:0000313" key="2">
    <source>
        <dbReference type="Proteomes" id="UP001485301"/>
    </source>
</evidence>
<dbReference type="EMBL" id="CP151087">
    <property type="protein sequence ID" value="WZN58378.1"/>
    <property type="molecule type" value="Genomic_DNA"/>
</dbReference>
<dbReference type="Proteomes" id="UP001485301">
    <property type="component" value="Chromosome"/>
</dbReference>
<keyword evidence="2" id="KW-1185">Reference proteome</keyword>
<gene>
    <name evidence="1" type="ORF">AACH28_00725</name>
</gene>
<organism evidence="1 2">
    <name type="scientific">Sphingobacterium thalpophilum</name>
    <dbReference type="NCBI Taxonomy" id="259"/>
    <lineage>
        <taxon>Bacteria</taxon>
        <taxon>Pseudomonadati</taxon>
        <taxon>Bacteroidota</taxon>
        <taxon>Sphingobacteriia</taxon>
        <taxon>Sphingobacteriales</taxon>
        <taxon>Sphingobacteriaceae</taxon>
        <taxon>Sphingobacterium</taxon>
    </lineage>
</organism>